<evidence type="ECO:0000256" key="3">
    <source>
        <dbReference type="ARBA" id="ARBA00022490"/>
    </source>
</evidence>
<dbReference type="InterPro" id="IPR044145">
    <property type="entry name" value="IF2_II"/>
</dbReference>
<feature type="region of interest" description="Disordered" evidence="10">
    <location>
        <begin position="55"/>
        <end position="83"/>
    </location>
</feature>
<feature type="compositionally biased region" description="Polar residues" evidence="10">
    <location>
        <begin position="181"/>
        <end position="199"/>
    </location>
</feature>
<dbReference type="HAMAP" id="MF_00100_B">
    <property type="entry name" value="IF_2_B"/>
    <property type="match status" value="1"/>
</dbReference>
<dbReference type="SUPFAM" id="SSF52156">
    <property type="entry name" value="Initiation factor IF2/eIF5b, domain 3"/>
    <property type="match status" value="1"/>
</dbReference>
<dbReference type="FunFam" id="3.40.50.10050:FF:000001">
    <property type="entry name" value="Translation initiation factor IF-2"/>
    <property type="match status" value="1"/>
</dbReference>
<evidence type="ECO:0000313" key="12">
    <source>
        <dbReference type="EMBL" id="AUI68604.1"/>
    </source>
</evidence>
<dbReference type="SUPFAM" id="SSF50447">
    <property type="entry name" value="Translation proteins"/>
    <property type="match status" value="2"/>
</dbReference>
<dbReference type="Gene3D" id="3.40.50.10050">
    <property type="entry name" value="Translation initiation factor IF- 2, domain 3"/>
    <property type="match status" value="1"/>
</dbReference>
<dbReference type="AlphaFoldDB" id="A0A2N9YDQ7"/>
<dbReference type="RefSeq" id="WP_062154692.1">
    <property type="nucleotide sequence ID" value="NZ_CP012373.2"/>
</dbReference>
<keyword evidence="4 8" id="KW-0396">Initiation factor</keyword>
<feature type="region of interest" description="G-domain" evidence="8">
    <location>
        <begin position="444"/>
        <end position="592"/>
    </location>
</feature>
<dbReference type="InterPro" id="IPR023115">
    <property type="entry name" value="TIF_IF2_dom3"/>
</dbReference>
<evidence type="ECO:0000259" key="11">
    <source>
        <dbReference type="PROSITE" id="PS51722"/>
    </source>
</evidence>
<dbReference type="Gene3D" id="3.30.56.50">
    <property type="entry name" value="Putative DNA-binding domain, N-terminal subdomain of bacterial translation initiation factor IF2"/>
    <property type="match status" value="1"/>
</dbReference>
<dbReference type="OrthoDB" id="9811804at2"/>
<dbReference type="NCBIfam" id="TIGR00487">
    <property type="entry name" value="IF-2"/>
    <property type="match status" value="1"/>
</dbReference>
<dbReference type="InterPro" id="IPR053905">
    <property type="entry name" value="EF-G-like_DII"/>
</dbReference>
<dbReference type="InterPro" id="IPR009061">
    <property type="entry name" value="DNA-bd_dom_put_sf"/>
</dbReference>
<comment type="function">
    <text evidence="8 9">One of the essential components for the initiation of protein synthesis. Protects formylmethionyl-tRNA from spontaneous hydrolysis and promotes its binding to the 30S ribosomal subunits. Also involved in the hydrolysis of GTP during the formation of the 70S ribosomal complex.</text>
</comment>
<dbReference type="InterPro" id="IPR036925">
    <property type="entry name" value="TIF_IF2_dom3_sf"/>
</dbReference>
<evidence type="ECO:0000256" key="4">
    <source>
        <dbReference type="ARBA" id="ARBA00022540"/>
    </source>
</evidence>
<name>A0A2N9YDQ7_9GAMM</name>
<dbReference type="FunFam" id="2.40.30.10:FF:000007">
    <property type="entry name" value="Translation initiation factor IF-2"/>
    <property type="match status" value="1"/>
</dbReference>
<dbReference type="KEGG" id="blep:AL038_16525"/>
<evidence type="ECO:0000256" key="5">
    <source>
        <dbReference type="ARBA" id="ARBA00022741"/>
    </source>
</evidence>
<dbReference type="InterPro" id="IPR000178">
    <property type="entry name" value="TF_IF2_bacterial-like"/>
</dbReference>
<keyword evidence="5 8" id="KW-0547">Nucleotide-binding</keyword>
<dbReference type="FunFam" id="2.40.30.10:FF:000008">
    <property type="entry name" value="Translation initiation factor IF-2"/>
    <property type="match status" value="1"/>
</dbReference>
<dbReference type="GO" id="GO:0003924">
    <property type="term" value="F:GTPase activity"/>
    <property type="evidence" value="ECO:0007669"/>
    <property type="project" value="UniProtKB-UniRule"/>
</dbReference>
<evidence type="ECO:0000256" key="1">
    <source>
        <dbReference type="ARBA" id="ARBA00007733"/>
    </source>
</evidence>
<sequence>MAEVTVKQFADVVGIPLERLLNQLGEAGLPAKNADDNINDREKLQLLTHLRQLHGKDVEKPVATNSSGGNSSEPNKITLTRKTVSEIRVPSTQGGRAKTVSVEVRKKRTYVKRPTGEEEVKITQFIQKDKLEAAQREVEAEIRRQEEEARRLQQESEEKNRLEAERRQQEAQRKQAQAEATTSHPVTAQATSAMPSNAQVAVRNNAEPSRTERPTRSDNKPQGQRTNNRPQQAQQQRSNPQQPPAQATKKPDVKRKPMAPATPVVVDEGDDDEILSLAVDEDRLGKGGKQAKVARPGKAVAKEKGRDGKAPVSGRERDDRPTKHERQQDDTGGKHRKKQKKGGKFDQPLHGFNKPTTPMVHDVSIPETITVADLAQKMSIKAAEVIKIMIKMGSMVTINQVLDQATAAVLVEEMGHVPKLLKENALEEEVMQTQQEGHRATRAPVVTIMGHVDHGKTSLLDYIRVAKVAAGEAGGITQHIGAYHVDTPRGTICFLDTPGHSAFTAMRARGAKATDIVVLVVAADDGVMPQTIEAVQHAKAAKVPIVVAINKIDKPQADPDRVKQELSGYEVVTEEWGGDTMFVHVSAKTGEGIDGLLEAILLQAEVLELTTVTEGSARGVVIESRLDKGRGVVATVLVQNGTLRRGDILLTGHEFGKVRALIDENGKPTDSAGPSMPVEVLGLSGIPSAGDEAIVVTDERKAREIALFRQGKFREVKLARQQAAKLENMFSQMQTGQVNTLNIVLKTDVGGSLEALQDSLIKLSTDEVKVNIIGSGVGAITESDVNLAIASNAILIGFNVRADNTARRIINEEEVDLHYYSVIYEAIDEVKKALGGMLAPEVKEVIIGLAEARQVFRVSKIGTIAGCLVTEGIIKRQCPIRVLRNNVVVFEGELDSLRRFKDDVNEVKAGTECGIGVKNFNDLKEGDQIEVYDKVTIQRKL</sequence>
<feature type="compositionally biased region" description="Basic and acidic residues" evidence="10">
    <location>
        <begin position="133"/>
        <end position="173"/>
    </location>
</feature>
<dbReference type="Gene3D" id="3.40.50.300">
    <property type="entry name" value="P-loop containing nucleotide triphosphate hydrolases"/>
    <property type="match status" value="1"/>
</dbReference>
<dbReference type="PROSITE" id="PS51722">
    <property type="entry name" value="G_TR_2"/>
    <property type="match status" value="1"/>
</dbReference>
<feature type="region of interest" description="Disordered" evidence="10">
    <location>
        <begin position="133"/>
        <end position="359"/>
    </location>
</feature>
<dbReference type="GO" id="GO:0005525">
    <property type="term" value="F:GTP binding"/>
    <property type="evidence" value="ECO:0007669"/>
    <property type="project" value="UniProtKB-KW"/>
</dbReference>
<dbReference type="InterPro" id="IPR013575">
    <property type="entry name" value="IF2_assoc_dom_bac"/>
</dbReference>
<dbReference type="PANTHER" id="PTHR43381">
    <property type="entry name" value="TRANSLATION INITIATION FACTOR IF-2-RELATED"/>
    <property type="match status" value="1"/>
</dbReference>
<evidence type="ECO:0000256" key="7">
    <source>
        <dbReference type="ARBA" id="ARBA00023134"/>
    </source>
</evidence>
<evidence type="ECO:0000256" key="8">
    <source>
        <dbReference type="HAMAP-Rule" id="MF_00100"/>
    </source>
</evidence>
<dbReference type="Pfam" id="PF08364">
    <property type="entry name" value="IF2_assoc"/>
    <property type="match status" value="1"/>
</dbReference>
<dbReference type="Proteomes" id="UP000234271">
    <property type="component" value="Chromosome"/>
</dbReference>
<dbReference type="InterPro" id="IPR005225">
    <property type="entry name" value="Small_GTP-bd"/>
</dbReference>
<protein>
    <recommendedName>
        <fullName evidence="2 8">Translation initiation factor IF-2</fullName>
    </recommendedName>
</protein>
<dbReference type="Pfam" id="PF04760">
    <property type="entry name" value="IF2_N"/>
    <property type="match status" value="2"/>
</dbReference>
<accession>A0A2N9YDQ7</accession>
<evidence type="ECO:0000256" key="2">
    <source>
        <dbReference type="ARBA" id="ARBA00020675"/>
    </source>
</evidence>
<feature type="compositionally biased region" description="Polar residues" evidence="10">
    <location>
        <begin position="63"/>
        <end position="82"/>
    </location>
</feature>
<dbReference type="STRING" id="288004.AL038_16525"/>
<comment type="subcellular location">
    <subcellularLocation>
        <location evidence="8">Cytoplasm</location>
    </subcellularLocation>
</comment>
<feature type="binding site" evidence="8">
    <location>
        <begin position="496"/>
        <end position="500"/>
    </location>
    <ligand>
        <name>GTP</name>
        <dbReference type="ChEBI" id="CHEBI:37565"/>
    </ligand>
</feature>
<feature type="compositionally biased region" description="Basic and acidic residues" evidence="10">
    <location>
        <begin position="300"/>
        <end position="333"/>
    </location>
</feature>
<dbReference type="Gene3D" id="2.40.30.10">
    <property type="entry name" value="Translation factors"/>
    <property type="match status" value="2"/>
</dbReference>
<evidence type="ECO:0000313" key="13">
    <source>
        <dbReference type="Proteomes" id="UP000234271"/>
    </source>
</evidence>
<keyword evidence="13" id="KW-1185">Reference proteome</keyword>
<keyword evidence="6 8" id="KW-0648">Protein biosynthesis</keyword>
<feature type="compositionally biased region" description="Basic and acidic residues" evidence="10">
    <location>
        <begin position="209"/>
        <end position="219"/>
    </location>
</feature>
<gene>
    <name evidence="8 12" type="primary">infB</name>
    <name evidence="12" type="ORF">BLE401_07720</name>
</gene>
<dbReference type="Pfam" id="PF00009">
    <property type="entry name" value="GTP_EFTU"/>
    <property type="match status" value="1"/>
</dbReference>
<dbReference type="InterPro" id="IPR000795">
    <property type="entry name" value="T_Tr_GTP-bd_dom"/>
</dbReference>
<dbReference type="InterPro" id="IPR009000">
    <property type="entry name" value="Transl_B-barrel_sf"/>
</dbReference>
<dbReference type="CDD" id="cd03692">
    <property type="entry name" value="mtIF2_IVc"/>
    <property type="match status" value="1"/>
</dbReference>
<evidence type="ECO:0000256" key="9">
    <source>
        <dbReference type="RuleBase" id="RU000644"/>
    </source>
</evidence>
<dbReference type="SUPFAM" id="SSF52540">
    <property type="entry name" value="P-loop containing nucleoside triphosphate hydrolases"/>
    <property type="match status" value="1"/>
</dbReference>
<dbReference type="CDD" id="cd01887">
    <property type="entry name" value="IF2_eIF5B"/>
    <property type="match status" value="1"/>
</dbReference>
<dbReference type="PANTHER" id="PTHR43381:SF5">
    <property type="entry name" value="TR-TYPE G DOMAIN-CONTAINING PROTEIN"/>
    <property type="match status" value="1"/>
</dbReference>
<reference evidence="13" key="1">
    <citation type="submission" date="2016-12" db="EMBL/GenBank/DDBJ databases">
        <title>Complete Genome Sequence of Beggiatoa leptomitiformis D-401.</title>
        <authorList>
            <person name="Fomenkov A."/>
            <person name="Vincze T."/>
            <person name="Grabovich M."/>
            <person name="Anton B.P."/>
            <person name="Dubinina G."/>
            <person name="Orlova M."/>
            <person name="Belousova E."/>
            <person name="Roberts R.J."/>
        </authorList>
    </citation>
    <scope>NUCLEOTIDE SEQUENCE [LARGE SCALE GENOMIC DNA]</scope>
    <source>
        <strain evidence="13">D-401</strain>
    </source>
</reference>
<keyword evidence="3 8" id="KW-0963">Cytoplasm</keyword>
<evidence type="ECO:0000256" key="10">
    <source>
        <dbReference type="SAM" id="MobiDB-lite"/>
    </source>
</evidence>
<proteinExistence type="inferred from homology"/>
<feature type="binding site" evidence="8">
    <location>
        <begin position="550"/>
        <end position="553"/>
    </location>
    <ligand>
        <name>GTP</name>
        <dbReference type="ChEBI" id="CHEBI:37565"/>
    </ligand>
</feature>
<feature type="binding site" evidence="8">
    <location>
        <begin position="450"/>
        <end position="457"/>
    </location>
    <ligand>
        <name>GTP</name>
        <dbReference type="ChEBI" id="CHEBI:37565"/>
    </ligand>
</feature>
<dbReference type="InterPro" id="IPR006847">
    <property type="entry name" value="IF2_N"/>
</dbReference>
<feature type="compositionally biased region" description="Low complexity" evidence="10">
    <location>
        <begin position="224"/>
        <end position="247"/>
    </location>
</feature>
<dbReference type="FunFam" id="3.40.50.300:FF:000019">
    <property type="entry name" value="Translation initiation factor IF-2"/>
    <property type="match status" value="1"/>
</dbReference>
<dbReference type="InterPro" id="IPR015760">
    <property type="entry name" value="TIF_IF2"/>
</dbReference>
<keyword evidence="7 8" id="KW-0342">GTP-binding</keyword>
<dbReference type="PROSITE" id="PS01176">
    <property type="entry name" value="IF2"/>
    <property type="match status" value="1"/>
</dbReference>
<dbReference type="EMBL" id="CP018889">
    <property type="protein sequence ID" value="AUI68604.1"/>
    <property type="molecule type" value="Genomic_DNA"/>
</dbReference>
<dbReference type="NCBIfam" id="TIGR00231">
    <property type="entry name" value="small_GTP"/>
    <property type="match status" value="1"/>
</dbReference>
<dbReference type="Pfam" id="PF11987">
    <property type="entry name" value="IF-2"/>
    <property type="match status" value="1"/>
</dbReference>
<organism evidence="12 13">
    <name type="scientific">Beggiatoa leptomitoformis</name>
    <dbReference type="NCBI Taxonomy" id="288004"/>
    <lineage>
        <taxon>Bacteria</taxon>
        <taxon>Pseudomonadati</taxon>
        <taxon>Pseudomonadota</taxon>
        <taxon>Gammaproteobacteria</taxon>
        <taxon>Thiotrichales</taxon>
        <taxon>Thiotrichaceae</taxon>
        <taxon>Beggiatoa</taxon>
    </lineage>
</organism>
<evidence type="ECO:0000256" key="6">
    <source>
        <dbReference type="ARBA" id="ARBA00022917"/>
    </source>
</evidence>
<dbReference type="GO" id="GO:0003743">
    <property type="term" value="F:translation initiation factor activity"/>
    <property type="evidence" value="ECO:0007669"/>
    <property type="project" value="UniProtKB-UniRule"/>
</dbReference>
<dbReference type="InterPro" id="IPR027417">
    <property type="entry name" value="P-loop_NTPase"/>
</dbReference>
<dbReference type="CDD" id="cd03702">
    <property type="entry name" value="IF2_mtIF2_II"/>
    <property type="match status" value="1"/>
</dbReference>
<dbReference type="SUPFAM" id="SSF46955">
    <property type="entry name" value="Putative DNA-binding domain"/>
    <property type="match status" value="1"/>
</dbReference>
<dbReference type="Pfam" id="PF22042">
    <property type="entry name" value="EF-G_D2"/>
    <property type="match status" value="1"/>
</dbReference>
<feature type="domain" description="Tr-type G" evidence="11">
    <location>
        <begin position="441"/>
        <end position="610"/>
    </location>
</feature>
<comment type="similarity">
    <text evidence="1 8 9">Belongs to the TRAFAC class translation factor GTPase superfamily. Classic translation factor GTPase family. IF-2 subfamily.</text>
</comment>
<dbReference type="GO" id="GO:0005829">
    <property type="term" value="C:cytosol"/>
    <property type="evidence" value="ECO:0007669"/>
    <property type="project" value="TreeGrafter"/>
</dbReference>